<dbReference type="InterPro" id="IPR009078">
    <property type="entry name" value="Ferritin-like_SF"/>
</dbReference>
<evidence type="ECO:0000313" key="2">
    <source>
        <dbReference type="EMBL" id="GEN79317.1"/>
    </source>
</evidence>
<feature type="domain" description="DUF4439" evidence="1">
    <location>
        <begin position="203"/>
        <end position="332"/>
    </location>
</feature>
<organism evidence="2 3">
    <name type="scientific">Actinotalea fermentans</name>
    <dbReference type="NCBI Taxonomy" id="43671"/>
    <lineage>
        <taxon>Bacteria</taxon>
        <taxon>Bacillati</taxon>
        <taxon>Actinomycetota</taxon>
        <taxon>Actinomycetes</taxon>
        <taxon>Micrococcales</taxon>
        <taxon>Cellulomonadaceae</taxon>
        <taxon>Actinotalea</taxon>
    </lineage>
</organism>
<proteinExistence type="predicted"/>
<evidence type="ECO:0000313" key="3">
    <source>
        <dbReference type="Proteomes" id="UP000321484"/>
    </source>
</evidence>
<name>A0A511YVU1_9CELL</name>
<dbReference type="EMBL" id="BJYK01000001">
    <property type="protein sequence ID" value="GEN79317.1"/>
    <property type="molecule type" value="Genomic_DNA"/>
</dbReference>
<accession>A0A511YVU1</accession>
<dbReference type="RefSeq" id="WP_146819167.1">
    <property type="nucleotide sequence ID" value="NZ_BJYK01000001.1"/>
</dbReference>
<dbReference type="AlphaFoldDB" id="A0A511YVU1"/>
<gene>
    <name evidence="2" type="ORF">AFE02nite_10510</name>
</gene>
<sequence length="334" mass="33164">MAALVVGALLGGCADVRLETPAPATPTPDAVEQVRDRTARDAVELADLATQAALTAPEAVAPVLGRVAEVAVAHAEAFGGVYEPFPDATPSASAPAAPDVGAGATVAPAPPTPPADAAAVLAALARTAGDARTDADAVADGDLARLLASVWVSRVLLGEALDAAVAGTPDAPADPEAWPDAPAAVVPQTLPPLAEPGDVPALVQSEDAAGLVWEVVAARTGDAVRADAAARAVLHRDRAEAWAVAAGVARTADDPRRVAYDLPPELTVDGAAPEAMLAVAAQVEASLGVVYTSLVAGTQAGGRAVVLDHALDQVRRGLGAGQPVPAFPGLPERA</sequence>
<dbReference type="Gene3D" id="1.20.1260.10">
    <property type="match status" value="1"/>
</dbReference>
<dbReference type="InterPro" id="IPR029447">
    <property type="entry name" value="DUF4439"/>
</dbReference>
<keyword evidence="3" id="KW-1185">Reference proteome</keyword>
<dbReference type="SUPFAM" id="SSF47240">
    <property type="entry name" value="Ferritin-like"/>
    <property type="match status" value="1"/>
</dbReference>
<evidence type="ECO:0000259" key="1">
    <source>
        <dbReference type="Pfam" id="PF14530"/>
    </source>
</evidence>
<dbReference type="Pfam" id="PF14530">
    <property type="entry name" value="DUF4439"/>
    <property type="match status" value="1"/>
</dbReference>
<reference evidence="2 3" key="1">
    <citation type="submission" date="2019-07" db="EMBL/GenBank/DDBJ databases">
        <title>Whole genome shotgun sequence of Actinotalea fermentans NBRC 105374.</title>
        <authorList>
            <person name="Hosoyama A."/>
            <person name="Uohara A."/>
            <person name="Ohji S."/>
            <person name="Ichikawa N."/>
        </authorList>
    </citation>
    <scope>NUCLEOTIDE SEQUENCE [LARGE SCALE GENOMIC DNA]</scope>
    <source>
        <strain evidence="2 3">NBRC 105374</strain>
    </source>
</reference>
<comment type="caution">
    <text evidence="2">The sequence shown here is derived from an EMBL/GenBank/DDBJ whole genome shotgun (WGS) entry which is preliminary data.</text>
</comment>
<protein>
    <recommendedName>
        <fullName evidence="1">DUF4439 domain-containing protein</fullName>
    </recommendedName>
</protein>
<dbReference type="InterPro" id="IPR012347">
    <property type="entry name" value="Ferritin-like"/>
</dbReference>
<dbReference type="OrthoDB" id="5147836at2"/>
<dbReference type="Proteomes" id="UP000321484">
    <property type="component" value="Unassembled WGS sequence"/>
</dbReference>